<dbReference type="InterPro" id="IPR011705">
    <property type="entry name" value="BACK"/>
</dbReference>
<feature type="domain" description="BTB" evidence="3">
    <location>
        <begin position="93"/>
        <end position="160"/>
    </location>
</feature>
<evidence type="ECO:0000313" key="5">
    <source>
        <dbReference type="Proteomes" id="UP000886998"/>
    </source>
</evidence>
<dbReference type="PANTHER" id="PTHR45632">
    <property type="entry name" value="LD33804P"/>
    <property type="match status" value="1"/>
</dbReference>
<dbReference type="EMBL" id="BMAV01005226">
    <property type="protein sequence ID" value="GFY46164.1"/>
    <property type="molecule type" value="Genomic_DNA"/>
</dbReference>
<sequence>MDKRIIFPEELRFCVLTYCYRSSKSRTDYYSSSGSENSSIFKNRDRSGTVNNIITAYKESSDILRQPYGRNEDEHHTRLGEHAAVLWKYNKITDITIKLRGVSYAAHKTVLSCYSKYFKEMLLESKGNISVINLQLQSVTNEAFAILLQYMYTANLTLTCQNIGDVYTAARKLGMDGALQLCVKILTGKTRHDVHSVYTYVTARKLGLTEAATRALRTMCKRFEQIVGTPEFLDLTYDQVMEYLKSDVLATRSEVIVFLSALKWISVQYMEREQFATDVISCVRFPMMSLNEILACHSPPLLPGILEIPQIKQVLLEGTWSVSAV</sequence>
<reference evidence="4" key="1">
    <citation type="submission" date="2020-08" db="EMBL/GenBank/DDBJ databases">
        <title>Multicomponent nature underlies the extraordinary mechanical properties of spider dragline silk.</title>
        <authorList>
            <person name="Kono N."/>
            <person name="Nakamura H."/>
            <person name="Mori M."/>
            <person name="Yoshida Y."/>
            <person name="Ohtoshi R."/>
            <person name="Malay A.D."/>
            <person name="Moran D.A.P."/>
            <person name="Tomita M."/>
            <person name="Numata K."/>
            <person name="Arakawa K."/>
        </authorList>
    </citation>
    <scope>NUCLEOTIDE SEQUENCE</scope>
</reference>
<dbReference type="Proteomes" id="UP000886998">
    <property type="component" value="Unassembled WGS sequence"/>
</dbReference>
<dbReference type="PANTHER" id="PTHR45632:SF3">
    <property type="entry name" value="KELCH-LIKE PROTEIN 32"/>
    <property type="match status" value="1"/>
</dbReference>
<dbReference type="CDD" id="cd18186">
    <property type="entry name" value="BTB_POZ_ZBTB_KLHL-like"/>
    <property type="match status" value="1"/>
</dbReference>
<dbReference type="Gene3D" id="1.25.40.420">
    <property type="match status" value="1"/>
</dbReference>
<dbReference type="AlphaFoldDB" id="A0A8X6X3C2"/>
<keyword evidence="1" id="KW-0880">Kelch repeat</keyword>
<protein>
    <submittedName>
        <fullName evidence="4">BACK domain-containing protein</fullName>
    </submittedName>
</protein>
<dbReference type="Pfam" id="PF07707">
    <property type="entry name" value="BACK"/>
    <property type="match status" value="1"/>
</dbReference>
<organism evidence="4 5">
    <name type="scientific">Trichonephila inaurata madagascariensis</name>
    <dbReference type="NCBI Taxonomy" id="2747483"/>
    <lineage>
        <taxon>Eukaryota</taxon>
        <taxon>Metazoa</taxon>
        <taxon>Ecdysozoa</taxon>
        <taxon>Arthropoda</taxon>
        <taxon>Chelicerata</taxon>
        <taxon>Arachnida</taxon>
        <taxon>Araneae</taxon>
        <taxon>Araneomorphae</taxon>
        <taxon>Entelegynae</taxon>
        <taxon>Araneoidea</taxon>
        <taxon>Nephilidae</taxon>
        <taxon>Trichonephila</taxon>
        <taxon>Trichonephila inaurata</taxon>
    </lineage>
</organism>
<dbReference type="SMART" id="SM00875">
    <property type="entry name" value="BACK"/>
    <property type="match status" value="1"/>
</dbReference>
<dbReference type="PROSITE" id="PS50097">
    <property type="entry name" value="BTB"/>
    <property type="match status" value="1"/>
</dbReference>
<proteinExistence type="predicted"/>
<keyword evidence="2" id="KW-0677">Repeat</keyword>
<dbReference type="Gene3D" id="3.30.710.10">
    <property type="entry name" value="Potassium Channel Kv1.1, Chain A"/>
    <property type="match status" value="1"/>
</dbReference>
<comment type="caution">
    <text evidence="4">The sequence shown here is derived from an EMBL/GenBank/DDBJ whole genome shotgun (WGS) entry which is preliminary data.</text>
</comment>
<dbReference type="SUPFAM" id="SSF54695">
    <property type="entry name" value="POZ domain"/>
    <property type="match status" value="1"/>
</dbReference>
<gene>
    <name evidence="4" type="primary">AVEN_164635_1</name>
    <name evidence="4" type="ORF">TNIN_490831</name>
</gene>
<evidence type="ECO:0000256" key="1">
    <source>
        <dbReference type="ARBA" id="ARBA00022441"/>
    </source>
</evidence>
<evidence type="ECO:0000313" key="4">
    <source>
        <dbReference type="EMBL" id="GFY46164.1"/>
    </source>
</evidence>
<dbReference type="OrthoDB" id="6431796at2759"/>
<dbReference type="InterPro" id="IPR000210">
    <property type="entry name" value="BTB/POZ_dom"/>
</dbReference>
<keyword evidence="5" id="KW-1185">Reference proteome</keyword>
<dbReference type="Pfam" id="PF00651">
    <property type="entry name" value="BTB"/>
    <property type="match status" value="1"/>
</dbReference>
<dbReference type="InterPro" id="IPR011333">
    <property type="entry name" value="SKP1/BTB/POZ_sf"/>
</dbReference>
<dbReference type="SMART" id="SM00225">
    <property type="entry name" value="BTB"/>
    <property type="match status" value="1"/>
</dbReference>
<evidence type="ECO:0000256" key="2">
    <source>
        <dbReference type="ARBA" id="ARBA00022737"/>
    </source>
</evidence>
<name>A0A8X6X3C2_9ARAC</name>
<accession>A0A8X6X3C2</accession>
<evidence type="ECO:0000259" key="3">
    <source>
        <dbReference type="PROSITE" id="PS50097"/>
    </source>
</evidence>